<keyword evidence="3" id="KW-1185">Reference proteome</keyword>
<gene>
    <name evidence="2" type="ORF">D1614_10860</name>
</gene>
<dbReference type="EMBL" id="QWGR01000005">
    <property type="protein sequence ID" value="RIJ48225.1"/>
    <property type="molecule type" value="Genomic_DNA"/>
</dbReference>
<protein>
    <submittedName>
        <fullName evidence="2">Uncharacterized protein</fullName>
    </submittedName>
</protein>
<evidence type="ECO:0000313" key="3">
    <source>
        <dbReference type="Proteomes" id="UP000265926"/>
    </source>
</evidence>
<keyword evidence="1" id="KW-0732">Signal</keyword>
<dbReference type="RefSeq" id="WP_119437956.1">
    <property type="nucleotide sequence ID" value="NZ_QWGR01000005.1"/>
</dbReference>
<dbReference type="AlphaFoldDB" id="A0A399T0N2"/>
<accession>A0A399T0N2</accession>
<evidence type="ECO:0000256" key="1">
    <source>
        <dbReference type="SAM" id="SignalP"/>
    </source>
</evidence>
<comment type="caution">
    <text evidence="2">The sequence shown here is derived from an EMBL/GenBank/DDBJ whole genome shotgun (WGS) entry which is preliminary data.</text>
</comment>
<feature type="chain" id="PRO_5017436027" evidence="1">
    <location>
        <begin position="27"/>
        <end position="543"/>
    </location>
</feature>
<name>A0A399T0N2_9BACT</name>
<sequence>MKNFIQHTLLKISLVVVLFASLGACGEMFDDPFKDKETGEDVNILIVDFNFFTTRMSFKFMDVTNNQLITQEATITFTGPNAGDIVTFAGEKEAQHLTSQGQLELTVDPNVEFSASSPLDFTVHVQVEGYEDFTQNIQLNSEGKKTFELVLSPVSGGEEDVLDGEEDGGSIIFSVMPTKSAAIASEKPYRVNYSVTKEDMVKFTDASGQKIFNSENELMAAYKQNPSGFFQLTVDIKTGFPTTAEKIWNNETATLALFSKLETGNVVSLAIDGHTVKNLNGGVITQLCSYTGTPEPEIFGFAQFQNNAWNISAEPVNHTSLNISYVLVQASTDALCSSGASIKFASNSKSSFSVDADIYDAEGKLIRTNNFKGNFPETFVLENVPEVAARLVFRNNNPAFKEIAPLEVSSLCSGNYEVDVDAADGYVEYEVVLKAICPDDLSVAVAPTYSGEMRIKNSNDPWQGIDMKGGVANVLAKPDQEYEFRFLWKDAWESSSFITEFDANGNYLNNTDSSISSMLLEDGRVRIKIIHEFEQNICDDLGW</sequence>
<dbReference type="OrthoDB" id="1111542at2"/>
<dbReference type="Proteomes" id="UP000265926">
    <property type="component" value="Unassembled WGS sequence"/>
</dbReference>
<organism evidence="2 3">
    <name type="scientific">Maribellus luteus</name>
    <dbReference type="NCBI Taxonomy" id="2305463"/>
    <lineage>
        <taxon>Bacteria</taxon>
        <taxon>Pseudomonadati</taxon>
        <taxon>Bacteroidota</taxon>
        <taxon>Bacteroidia</taxon>
        <taxon>Marinilabiliales</taxon>
        <taxon>Prolixibacteraceae</taxon>
        <taxon>Maribellus</taxon>
    </lineage>
</organism>
<feature type="signal peptide" evidence="1">
    <location>
        <begin position="1"/>
        <end position="26"/>
    </location>
</feature>
<evidence type="ECO:0000313" key="2">
    <source>
        <dbReference type="EMBL" id="RIJ48225.1"/>
    </source>
</evidence>
<reference evidence="2 3" key="1">
    <citation type="submission" date="2018-08" db="EMBL/GenBank/DDBJ databases">
        <title>Pallidiluteibacterium maritimus gen. nov., sp. nov., isolated from coastal sediment.</title>
        <authorList>
            <person name="Zhou L.Y."/>
        </authorList>
    </citation>
    <scope>NUCLEOTIDE SEQUENCE [LARGE SCALE GENOMIC DNA]</scope>
    <source>
        <strain evidence="2 3">XSD2</strain>
    </source>
</reference>
<proteinExistence type="predicted"/>
<dbReference type="PROSITE" id="PS51257">
    <property type="entry name" value="PROKAR_LIPOPROTEIN"/>
    <property type="match status" value="1"/>
</dbReference>